<dbReference type="EMBL" id="JAHUTJ010049635">
    <property type="protein sequence ID" value="MED6283366.1"/>
    <property type="molecule type" value="Genomic_DNA"/>
</dbReference>
<proteinExistence type="predicted"/>
<sequence>MAALTLDLIKLSGPAPADDMDPQANTDWKLYAGLPKLLNRIYFSSLMLSVVSLHLSIPCSFLPLNFPLECLAAALYDDPVSLALPFVAYPCCRVSSSICWTTV</sequence>
<evidence type="ECO:0000313" key="2">
    <source>
        <dbReference type="Proteomes" id="UP001352852"/>
    </source>
</evidence>
<comment type="caution">
    <text evidence="1">The sequence shown here is derived from an EMBL/GenBank/DDBJ whole genome shotgun (WGS) entry which is preliminary data.</text>
</comment>
<protein>
    <submittedName>
        <fullName evidence="1">Uncharacterized protein</fullName>
    </submittedName>
</protein>
<keyword evidence="2" id="KW-1185">Reference proteome</keyword>
<accession>A0ABU7E9A3</accession>
<dbReference type="Proteomes" id="UP001352852">
    <property type="component" value="Unassembled WGS sequence"/>
</dbReference>
<evidence type="ECO:0000313" key="1">
    <source>
        <dbReference type="EMBL" id="MED6283366.1"/>
    </source>
</evidence>
<organism evidence="1 2">
    <name type="scientific">Characodon lateralis</name>
    <dbReference type="NCBI Taxonomy" id="208331"/>
    <lineage>
        <taxon>Eukaryota</taxon>
        <taxon>Metazoa</taxon>
        <taxon>Chordata</taxon>
        <taxon>Craniata</taxon>
        <taxon>Vertebrata</taxon>
        <taxon>Euteleostomi</taxon>
        <taxon>Actinopterygii</taxon>
        <taxon>Neopterygii</taxon>
        <taxon>Teleostei</taxon>
        <taxon>Neoteleostei</taxon>
        <taxon>Acanthomorphata</taxon>
        <taxon>Ovalentaria</taxon>
        <taxon>Atherinomorphae</taxon>
        <taxon>Cyprinodontiformes</taxon>
        <taxon>Goodeidae</taxon>
        <taxon>Characodon</taxon>
    </lineage>
</organism>
<name>A0ABU7E9A3_9TELE</name>
<reference evidence="1 2" key="1">
    <citation type="submission" date="2021-06" db="EMBL/GenBank/DDBJ databases">
        <authorList>
            <person name="Palmer J.M."/>
        </authorList>
    </citation>
    <scope>NUCLEOTIDE SEQUENCE [LARGE SCALE GENOMIC DNA]</scope>
    <source>
        <strain evidence="1 2">CL_MEX2019</strain>
        <tissue evidence="1">Muscle</tissue>
    </source>
</reference>
<gene>
    <name evidence="1" type="ORF">CHARACLAT_007970</name>
</gene>